<gene>
    <name evidence="2" type="ORF">JOF34_000653</name>
</gene>
<protein>
    <submittedName>
        <fullName evidence="2">Uncharacterized protein</fullName>
    </submittedName>
</protein>
<proteinExistence type="predicted"/>
<evidence type="ECO:0000256" key="1">
    <source>
        <dbReference type="SAM" id="Phobius"/>
    </source>
</evidence>
<keyword evidence="1" id="KW-1133">Transmembrane helix</keyword>
<evidence type="ECO:0000313" key="3">
    <source>
        <dbReference type="Proteomes" id="UP001519362"/>
    </source>
</evidence>
<accession>A0ABS4ZFS0</accession>
<keyword evidence="3" id="KW-1185">Reference proteome</keyword>
<feature type="transmembrane region" description="Helical" evidence="1">
    <location>
        <begin position="93"/>
        <end position="113"/>
    </location>
</feature>
<sequence length="207" mass="22290">MTTTSKASTKTTTAEWFGTAARYVSPLPLIMGFFMLVYAFWFIPAWGLLGGIIFGALAVYAVICGALAIRNIKHAVRHPSIKTPEGEAQGKKMAVLSGITYPLLWLSVIALPLLGQAQFIMQAVVIIIGLHFIPMAKIQGRRIDYVLGPISVLFGIVGVLIALNNSSDWQLAFAVAGVGGAGATFVYAFYNLIGYRKMSEQAHALPL</sequence>
<reference evidence="2 3" key="1">
    <citation type="submission" date="2021-03" db="EMBL/GenBank/DDBJ databases">
        <title>Sequencing the genomes of 1000 actinobacteria strains.</title>
        <authorList>
            <person name="Klenk H.-P."/>
        </authorList>
    </citation>
    <scope>NUCLEOTIDE SEQUENCE [LARGE SCALE GENOMIC DNA]</scope>
    <source>
        <strain evidence="2 3">DSM 24221</strain>
    </source>
</reference>
<feature type="transmembrane region" description="Helical" evidence="1">
    <location>
        <begin position="20"/>
        <end position="43"/>
    </location>
</feature>
<keyword evidence="1" id="KW-0472">Membrane</keyword>
<feature type="transmembrane region" description="Helical" evidence="1">
    <location>
        <begin position="119"/>
        <end position="136"/>
    </location>
</feature>
<dbReference type="RefSeq" id="WP_165137308.1">
    <property type="nucleotide sequence ID" value="NZ_CP049253.1"/>
</dbReference>
<evidence type="ECO:0000313" key="2">
    <source>
        <dbReference type="EMBL" id="MBP2436067.1"/>
    </source>
</evidence>
<comment type="caution">
    <text evidence="2">The sequence shown here is derived from an EMBL/GenBank/DDBJ whole genome shotgun (WGS) entry which is preliminary data.</text>
</comment>
<feature type="transmembrane region" description="Helical" evidence="1">
    <location>
        <begin position="169"/>
        <end position="190"/>
    </location>
</feature>
<keyword evidence="1" id="KW-0812">Transmembrane</keyword>
<feature type="transmembrane region" description="Helical" evidence="1">
    <location>
        <begin position="49"/>
        <end position="72"/>
    </location>
</feature>
<name>A0ABS4ZFS0_9MICO</name>
<dbReference type="EMBL" id="JAGIOL010000001">
    <property type="protein sequence ID" value="MBP2436067.1"/>
    <property type="molecule type" value="Genomic_DNA"/>
</dbReference>
<dbReference type="Proteomes" id="UP001519362">
    <property type="component" value="Unassembled WGS sequence"/>
</dbReference>
<organism evidence="2 3">
    <name type="scientific">Microbacterium amylolyticum</name>
    <dbReference type="NCBI Taxonomy" id="936337"/>
    <lineage>
        <taxon>Bacteria</taxon>
        <taxon>Bacillati</taxon>
        <taxon>Actinomycetota</taxon>
        <taxon>Actinomycetes</taxon>
        <taxon>Micrococcales</taxon>
        <taxon>Microbacteriaceae</taxon>
        <taxon>Microbacterium</taxon>
    </lineage>
</organism>
<feature type="transmembrane region" description="Helical" evidence="1">
    <location>
        <begin position="143"/>
        <end position="163"/>
    </location>
</feature>